<proteinExistence type="predicted"/>
<comment type="caution">
    <text evidence="2">The sequence shown here is derived from an EMBL/GenBank/DDBJ whole genome shotgun (WGS) entry which is preliminary data.</text>
</comment>
<dbReference type="Proteomes" id="UP000762676">
    <property type="component" value="Unassembled WGS sequence"/>
</dbReference>
<protein>
    <submittedName>
        <fullName evidence="2">Uncharacterized protein</fullName>
    </submittedName>
</protein>
<evidence type="ECO:0000313" key="2">
    <source>
        <dbReference type="EMBL" id="GFS18331.1"/>
    </source>
</evidence>
<dbReference type="AlphaFoldDB" id="A0AAV4J7E7"/>
<reference evidence="2 3" key="1">
    <citation type="journal article" date="2021" name="Elife">
        <title>Chloroplast acquisition without the gene transfer in kleptoplastic sea slugs, Plakobranchus ocellatus.</title>
        <authorList>
            <person name="Maeda T."/>
            <person name="Takahashi S."/>
            <person name="Yoshida T."/>
            <person name="Shimamura S."/>
            <person name="Takaki Y."/>
            <person name="Nagai Y."/>
            <person name="Toyoda A."/>
            <person name="Suzuki Y."/>
            <person name="Arimoto A."/>
            <person name="Ishii H."/>
            <person name="Satoh N."/>
            <person name="Nishiyama T."/>
            <person name="Hasebe M."/>
            <person name="Maruyama T."/>
            <person name="Minagawa J."/>
            <person name="Obokata J."/>
            <person name="Shigenobu S."/>
        </authorList>
    </citation>
    <scope>NUCLEOTIDE SEQUENCE [LARGE SCALE GENOMIC DNA]</scope>
</reference>
<feature type="compositionally biased region" description="Basic and acidic residues" evidence="1">
    <location>
        <begin position="106"/>
        <end position="117"/>
    </location>
</feature>
<sequence>MGTKKQINCQTQQAKWNNLLTSSPTKKQKLSPETNFITLGRPVSGPSTIKKTPSINSLVGLRLRESPTDECPFWHTGRHNCPAALLPLPDPESRDMANRTESTAEAVEKSLRHPDNC</sequence>
<organism evidence="2 3">
    <name type="scientific">Elysia marginata</name>
    <dbReference type="NCBI Taxonomy" id="1093978"/>
    <lineage>
        <taxon>Eukaryota</taxon>
        <taxon>Metazoa</taxon>
        <taxon>Spiralia</taxon>
        <taxon>Lophotrochozoa</taxon>
        <taxon>Mollusca</taxon>
        <taxon>Gastropoda</taxon>
        <taxon>Heterobranchia</taxon>
        <taxon>Euthyneura</taxon>
        <taxon>Panpulmonata</taxon>
        <taxon>Sacoglossa</taxon>
        <taxon>Placobranchoidea</taxon>
        <taxon>Plakobranchidae</taxon>
        <taxon>Elysia</taxon>
    </lineage>
</organism>
<accession>A0AAV4J7E7</accession>
<evidence type="ECO:0000256" key="1">
    <source>
        <dbReference type="SAM" id="MobiDB-lite"/>
    </source>
</evidence>
<keyword evidence="3" id="KW-1185">Reference proteome</keyword>
<dbReference type="EMBL" id="BMAT01002989">
    <property type="protein sequence ID" value="GFS18331.1"/>
    <property type="molecule type" value="Genomic_DNA"/>
</dbReference>
<gene>
    <name evidence="2" type="ORF">ElyMa_001519300</name>
</gene>
<feature type="region of interest" description="Disordered" evidence="1">
    <location>
        <begin position="87"/>
        <end position="117"/>
    </location>
</feature>
<name>A0AAV4J7E7_9GAST</name>
<evidence type="ECO:0000313" key="3">
    <source>
        <dbReference type="Proteomes" id="UP000762676"/>
    </source>
</evidence>